<evidence type="ECO:0000256" key="6">
    <source>
        <dbReference type="ARBA" id="ARBA00023077"/>
    </source>
</evidence>
<keyword evidence="8 15" id="KW-0675">Receptor</keyword>
<accession>A0ABY4D8F6</accession>
<evidence type="ECO:0000313" key="16">
    <source>
        <dbReference type="Proteomes" id="UP000831113"/>
    </source>
</evidence>
<dbReference type="SUPFAM" id="SSF49464">
    <property type="entry name" value="Carboxypeptidase regulatory domain-like"/>
    <property type="match status" value="1"/>
</dbReference>
<evidence type="ECO:0000256" key="11">
    <source>
        <dbReference type="RuleBase" id="RU003357"/>
    </source>
</evidence>
<dbReference type="InterPro" id="IPR036942">
    <property type="entry name" value="Beta-barrel_TonB_sf"/>
</dbReference>
<evidence type="ECO:0000256" key="4">
    <source>
        <dbReference type="ARBA" id="ARBA00022692"/>
    </source>
</evidence>
<dbReference type="InterPro" id="IPR000531">
    <property type="entry name" value="Beta-barrel_TonB"/>
</dbReference>
<dbReference type="Pfam" id="PF13715">
    <property type="entry name" value="CarbopepD_reg_2"/>
    <property type="match status" value="1"/>
</dbReference>
<evidence type="ECO:0000256" key="12">
    <source>
        <dbReference type="SAM" id="SignalP"/>
    </source>
</evidence>
<dbReference type="EMBL" id="CP094669">
    <property type="protein sequence ID" value="UOG76313.1"/>
    <property type="molecule type" value="Genomic_DNA"/>
</dbReference>
<dbReference type="SUPFAM" id="SSF56935">
    <property type="entry name" value="Porins"/>
    <property type="match status" value="1"/>
</dbReference>
<dbReference type="Gene3D" id="2.40.170.20">
    <property type="entry name" value="TonB-dependent receptor, beta-barrel domain"/>
    <property type="match status" value="1"/>
</dbReference>
<evidence type="ECO:0000256" key="7">
    <source>
        <dbReference type="ARBA" id="ARBA00023136"/>
    </source>
</evidence>
<keyword evidence="6 11" id="KW-0798">TonB box</keyword>
<dbReference type="PANTHER" id="PTHR30069">
    <property type="entry name" value="TONB-DEPENDENT OUTER MEMBRANE RECEPTOR"/>
    <property type="match status" value="1"/>
</dbReference>
<keyword evidence="5 12" id="KW-0732">Signal</keyword>
<dbReference type="Gene3D" id="2.170.130.10">
    <property type="entry name" value="TonB-dependent receptor, plug domain"/>
    <property type="match status" value="1"/>
</dbReference>
<feature type="chain" id="PRO_5046367995" evidence="12">
    <location>
        <begin position="26"/>
        <end position="776"/>
    </location>
</feature>
<dbReference type="InterPro" id="IPR037066">
    <property type="entry name" value="Plug_dom_sf"/>
</dbReference>
<evidence type="ECO:0000256" key="5">
    <source>
        <dbReference type="ARBA" id="ARBA00022729"/>
    </source>
</evidence>
<evidence type="ECO:0000256" key="3">
    <source>
        <dbReference type="ARBA" id="ARBA00022452"/>
    </source>
</evidence>
<gene>
    <name evidence="15" type="ORF">MTX78_06865</name>
</gene>
<evidence type="ECO:0000259" key="13">
    <source>
        <dbReference type="Pfam" id="PF00593"/>
    </source>
</evidence>
<proteinExistence type="inferred from homology"/>
<keyword evidence="7 10" id="KW-0472">Membrane</keyword>
<comment type="similarity">
    <text evidence="10 11">Belongs to the TonB-dependent receptor family.</text>
</comment>
<evidence type="ECO:0000256" key="1">
    <source>
        <dbReference type="ARBA" id="ARBA00004571"/>
    </source>
</evidence>
<evidence type="ECO:0000256" key="8">
    <source>
        <dbReference type="ARBA" id="ARBA00023170"/>
    </source>
</evidence>
<dbReference type="PROSITE" id="PS52016">
    <property type="entry name" value="TONB_DEPENDENT_REC_3"/>
    <property type="match status" value="1"/>
</dbReference>
<dbReference type="InterPro" id="IPR008969">
    <property type="entry name" value="CarboxyPept-like_regulatory"/>
</dbReference>
<evidence type="ECO:0000259" key="14">
    <source>
        <dbReference type="Pfam" id="PF07715"/>
    </source>
</evidence>
<dbReference type="Pfam" id="PF07715">
    <property type="entry name" value="Plug"/>
    <property type="match status" value="1"/>
</dbReference>
<dbReference type="InterPro" id="IPR012910">
    <property type="entry name" value="Plug_dom"/>
</dbReference>
<keyword evidence="3 10" id="KW-1134">Transmembrane beta strand</keyword>
<dbReference type="Gene3D" id="2.60.40.1120">
    <property type="entry name" value="Carboxypeptidase-like, regulatory domain"/>
    <property type="match status" value="1"/>
</dbReference>
<evidence type="ECO:0000256" key="10">
    <source>
        <dbReference type="PROSITE-ProRule" id="PRU01360"/>
    </source>
</evidence>
<protein>
    <submittedName>
        <fullName evidence="15">TonB-dependent receptor</fullName>
    </submittedName>
</protein>
<dbReference type="PANTHER" id="PTHR30069:SF29">
    <property type="entry name" value="HEMOGLOBIN AND HEMOGLOBIN-HAPTOGLOBIN-BINDING PROTEIN 1-RELATED"/>
    <property type="match status" value="1"/>
</dbReference>
<evidence type="ECO:0000256" key="9">
    <source>
        <dbReference type="ARBA" id="ARBA00023237"/>
    </source>
</evidence>
<dbReference type="Proteomes" id="UP000831113">
    <property type="component" value="Chromosome"/>
</dbReference>
<comment type="subcellular location">
    <subcellularLocation>
        <location evidence="1 10">Cell outer membrane</location>
        <topology evidence="1 10">Multi-pass membrane protein</topology>
    </subcellularLocation>
</comment>
<feature type="domain" description="TonB-dependent receptor plug" evidence="14">
    <location>
        <begin position="131"/>
        <end position="233"/>
    </location>
</feature>
<dbReference type="RefSeq" id="WP_243801113.1">
    <property type="nucleotide sequence ID" value="NZ_CP094669.1"/>
</dbReference>
<evidence type="ECO:0000313" key="15">
    <source>
        <dbReference type="EMBL" id="UOG76313.1"/>
    </source>
</evidence>
<keyword evidence="16" id="KW-1185">Reference proteome</keyword>
<reference evidence="15 16" key="1">
    <citation type="submission" date="2022-03" db="EMBL/GenBank/DDBJ databases">
        <title>Hymenobactersp. isolated from the air.</title>
        <authorList>
            <person name="Won M."/>
            <person name="Kwon S.-W."/>
        </authorList>
    </citation>
    <scope>NUCLEOTIDE SEQUENCE [LARGE SCALE GENOMIC DNA]</scope>
    <source>
        <strain evidence="15 16">KACC 21982</strain>
    </source>
</reference>
<keyword evidence="9 10" id="KW-0998">Cell outer membrane</keyword>
<name>A0ABY4D8F6_9BACT</name>
<dbReference type="Pfam" id="PF00593">
    <property type="entry name" value="TonB_dep_Rec_b-barrel"/>
    <property type="match status" value="1"/>
</dbReference>
<sequence>MEFPFGPRFAAALGLVLSSSPAALAQSSADILAPVRGQVTDATAAKPLPGAVVRWLGTTDVATTDNAGGFALPRPARAEASRLIINALGYRPDTIAVATTGSPYVRVALRPGAELGEVRVEDRAPSYSSLTPANTQVITSRDLTKSACCNLAESFETNAAVEVSTTDAVSGAKQIQLLGLDGAYSLLTVDNLPALRGLSTPYRLNYLSGTWIESIDIIKGMGSVVNGYESISGQVNVRLKEPEKAERLLFNAYGNDLGKFDLNLNLATPLSKKVSTALLLHSDHLGRRVDRNKDGFMDLPLATQYNVFNKWKYQSGNGIVSEIGLGALRETREGGQLGFRTGAADAYQQNYGFTSSTNRYTGFAKTSYTWPGRPYQSLGLLLSGTHHDFNSTYSYKQAPYEPRQYDGTQRTGLATLLFQSVLGTTAHTYRVGLSYLHDDYQELFRNGISYLNETPEVRYAREHRTRLENVPGGFAEYTYQNLRNLTLVGGLRLDRHNLYGWQLTPRFNLKYDAAKNSVLRLAAGTGFRIANPIADNIGSLLSAREFVIAPNLRPEKAWNAGGSVTQYFTLAGRNATFVVDYYHTEFQNQVIADMYTAPSLLLVSNLEPGGRSFSRSFQAEVQVEPVKGLTAKAAYKYLDVKTSYSGQLLRRPMTVPHRVFFNVGYATAYDKWRADLTVQAFGQRPLAPHPGEEGHQHGAAETMLPYSPRFALLNTQLTRSFKRFEVYAGVENLTNYRQANPIQSASMPFDQNFDAAMVYGPTYGRLTYAGLRFRIE</sequence>
<dbReference type="InterPro" id="IPR039426">
    <property type="entry name" value="TonB-dep_rcpt-like"/>
</dbReference>
<keyword evidence="4 10" id="KW-0812">Transmembrane</keyword>
<organism evidence="15 16">
    <name type="scientific">Hymenobacter tibetensis</name>
    <dbReference type="NCBI Taxonomy" id="497967"/>
    <lineage>
        <taxon>Bacteria</taxon>
        <taxon>Pseudomonadati</taxon>
        <taxon>Bacteroidota</taxon>
        <taxon>Cytophagia</taxon>
        <taxon>Cytophagales</taxon>
        <taxon>Hymenobacteraceae</taxon>
        <taxon>Hymenobacter</taxon>
    </lineage>
</organism>
<feature type="domain" description="TonB-dependent receptor-like beta-barrel" evidence="13">
    <location>
        <begin position="342"/>
        <end position="733"/>
    </location>
</feature>
<feature type="signal peptide" evidence="12">
    <location>
        <begin position="1"/>
        <end position="25"/>
    </location>
</feature>
<evidence type="ECO:0000256" key="2">
    <source>
        <dbReference type="ARBA" id="ARBA00022448"/>
    </source>
</evidence>
<keyword evidence="2 10" id="KW-0813">Transport</keyword>